<organism evidence="2 3">
    <name type="scientific">Sipha flava</name>
    <name type="common">yellow sugarcane aphid</name>
    <dbReference type="NCBI Taxonomy" id="143950"/>
    <lineage>
        <taxon>Eukaryota</taxon>
        <taxon>Metazoa</taxon>
        <taxon>Ecdysozoa</taxon>
        <taxon>Arthropoda</taxon>
        <taxon>Hexapoda</taxon>
        <taxon>Insecta</taxon>
        <taxon>Pterygota</taxon>
        <taxon>Neoptera</taxon>
        <taxon>Paraneoptera</taxon>
        <taxon>Hemiptera</taxon>
        <taxon>Sternorrhyncha</taxon>
        <taxon>Aphidomorpha</taxon>
        <taxon>Aphidoidea</taxon>
        <taxon>Aphididae</taxon>
        <taxon>Sipha</taxon>
    </lineage>
</organism>
<dbReference type="Gene3D" id="3.60.10.10">
    <property type="entry name" value="Endonuclease/exonuclease/phosphatase"/>
    <property type="match status" value="1"/>
</dbReference>
<dbReference type="InterPro" id="IPR050410">
    <property type="entry name" value="CCR4/nocturin_mRNA_transcr"/>
</dbReference>
<dbReference type="RefSeq" id="XP_025423073.1">
    <property type="nucleotide sequence ID" value="XM_025567288.1"/>
</dbReference>
<proteinExistence type="predicted"/>
<dbReference type="PANTHER" id="PTHR12121:SF34">
    <property type="entry name" value="PROTEIN ANGEL"/>
    <property type="match status" value="1"/>
</dbReference>
<protein>
    <submittedName>
        <fullName evidence="3">Protein angel homolog 2-like isoform X1</fullName>
    </submittedName>
</protein>
<keyword evidence="2" id="KW-1185">Reference proteome</keyword>
<dbReference type="SUPFAM" id="SSF56219">
    <property type="entry name" value="DNase I-like"/>
    <property type="match status" value="1"/>
</dbReference>
<feature type="domain" description="Endonuclease/exonuclease/phosphatase" evidence="1">
    <location>
        <begin position="77"/>
        <end position="432"/>
    </location>
</feature>
<accession>A0A8B8GJ68</accession>
<evidence type="ECO:0000313" key="3">
    <source>
        <dbReference type="RefSeq" id="XP_025423073.1"/>
    </source>
</evidence>
<sequence>MTLLLFLCILPKYLINYVYWIIYIQSLVFSGGHPQQSCSKRNGYYSNFNLKNYMNYIRPFVHVKNDAKNKLFDFSVLSYNVLAQDLLEKNAFLYDWSNVKVLNWDFRKNLLLNEIKEINADIICFQEVQESHLNWFSYNLSNLGYNGVYKKRTHDHCDGCAIYYRNNKFILKEKVTVEYNQPGVNILDRHNVGIVLRLSPRHNDEASFVVSTTHILYNKKRHDVKLAQVHLLLAEIERVSYKGEKKVDDTNVPVYYPIILTGDFNLEPNTAVYDFLINGTLYYSNLQRPTLWSLNYQSTRPSMGNELIPKSLGITENSQHANILDLRKTNNHKRQTNDSLYSELYHSERKNNQVPTQSSDFKCGTGNIYHNFKFSSVYNNTSCSTYHDRWTIVDYIFYTNTDINLRTYMKLPNIAECQRIPAMPNRVCPSDHMPLFAIFNYLID</sequence>
<gene>
    <name evidence="3" type="primary">LOC112692573</name>
</gene>
<dbReference type="AlphaFoldDB" id="A0A8B8GJ68"/>
<evidence type="ECO:0000259" key="1">
    <source>
        <dbReference type="Pfam" id="PF03372"/>
    </source>
</evidence>
<reference evidence="3" key="1">
    <citation type="submission" date="2025-08" db="UniProtKB">
        <authorList>
            <consortium name="RefSeq"/>
        </authorList>
    </citation>
    <scope>IDENTIFICATION</scope>
    <source>
        <tissue evidence="3">Whole body</tissue>
    </source>
</reference>
<dbReference type="GO" id="GO:0000175">
    <property type="term" value="F:3'-5'-RNA exonuclease activity"/>
    <property type="evidence" value="ECO:0007669"/>
    <property type="project" value="TreeGrafter"/>
</dbReference>
<name>A0A8B8GJ68_9HEMI</name>
<dbReference type="OrthoDB" id="10253982at2759"/>
<dbReference type="Proteomes" id="UP000694846">
    <property type="component" value="Unplaced"/>
</dbReference>
<evidence type="ECO:0000313" key="2">
    <source>
        <dbReference type="Proteomes" id="UP000694846"/>
    </source>
</evidence>
<dbReference type="GeneID" id="112692573"/>
<dbReference type="InterPro" id="IPR005135">
    <property type="entry name" value="Endo/exonuclease/phosphatase"/>
</dbReference>
<dbReference type="InterPro" id="IPR036691">
    <property type="entry name" value="Endo/exonu/phosph_ase_sf"/>
</dbReference>
<dbReference type="Pfam" id="PF03372">
    <property type="entry name" value="Exo_endo_phos"/>
    <property type="match status" value="1"/>
</dbReference>
<dbReference type="PANTHER" id="PTHR12121">
    <property type="entry name" value="CARBON CATABOLITE REPRESSOR PROTEIN 4"/>
    <property type="match status" value="1"/>
</dbReference>